<protein>
    <recommendedName>
        <fullName evidence="7">Malic enzyme</fullName>
    </recommendedName>
</protein>
<evidence type="ECO:0000256" key="5">
    <source>
        <dbReference type="ARBA" id="ARBA00022723"/>
    </source>
</evidence>
<evidence type="ECO:0000256" key="3">
    <source>
        <dbReference type="ARBA" id="ARBA00008785"/>
    </source>
</evidence>
<dbReference type="PANTHER" id="PTHR23406:SF32">
    <property type="entry name" value="NADP-DEPENDENT MALIC ENZYME"/>
    <property type="match status" value="1"/>
</dbReference>
<dbReference type="InterPro" id="IPR012301">
    <property type="entry name" value="Malic_N_dom"/>
</dbReference>
<dbReference type="Gene3D" id="3.40.50.10380">
    <property type="entry name" value="Malic enzyme, N-terminal domain"/>
    <property type="match status" value="3"/>
</dbReference>
<dbReference type="PROSITE" id="PS00331">
    <property type="entry name" value="MALIC_ENZYMES"/>
    <property type="match status" value="1"/>
</dbReference>
<evidence type="ECO:0000313" key="12">
    <source>
        <dbReference type="Proteomes" id="UP000696485"/>
    </source>
</evidence>
<dbReference type="SMART" id="SM01274">
    <property type="entry name" value="malic"/>
    <property type="match status" value="1"/>
</dbReference>
<dbReference type="Pfam" id="PF03949">
    <property type="entry name" value="Malic_M"/>
    <property type="match status" value="1"/>
</dbReference>
<feature type="domain" description="Malic enzyme NAD-binding" evidence="9">
    <location>
        <begin position="858"/>
        <end position="1132"/>
    </location>
</feature>
<keyword evidence="5 7" id="KW-0479">Metal-binding</keyword>
<evidence type="ECO:0000259" key="10">
    <source>
        <dbReference type="SMART" id="SM01274"/>
    </source>
</evidence>
<dbReference type="InterPro" id="IPR046346">
    <property type="entry name" value="Aminoacid_DH-like_N_sf"/>
</dbReference>
<organism evidence="11 12">
    <name type="scientific">Podila minutissima</name>
    <dbReference type="NCBI Taxonomy" id="64525"/>
    <lineage>
        <taxon>Eukaryota</taxon>
        <taxon>Fungi</taxon>
        <taxon>Fungi incertae sedis</taxon>
        <taxon>Mucoromycota</taxon>
        <taxon>Mortierellomycotina</taxon>
        <taxon>Mortierellomycetes</taxon>
        <taxon>Mortierellales</taxon>
        <taxon>Mortierellaceae</taxon>
        <taxon>Podila</taxon>
    </lineage>
</organism>
<dbReference type="InterPro" id="IPR015884">
    <property type="entry name" value="Malic_enzyme_CS"/>
</dbReference>
<dbReference type="SUPFAM" id="SSF53223">
    <property type="entry name" value="Aminoacid dehydrogenase-like, N-terminal domain"/>
    <property type="match status" value="1"/>
</dbReference>
<feature type="region of interest" description="Disordered" evidence="8">
    <location>
        <begin position="246"/>
        <end position="268"/>
    </location>
</feature>
<dbReference type="EMBL" id="JAAAUY010000235">
    <property type="protein sequence ID" value="KAF9332860.1"/>
    <property type="molecule type" value="Genomic_DNA"/>
</dbReference>
<evidence type="ECO:0000256" key="6">
    <source>
        <dbReference type="ARBA" id="ARBA00023002"/>
    </source>
</evidence>
<dbReference type="InterPro" id="IPR020556">
    <property type="entry name" value="Amidase_CS"/>
</dbReference>
<comment type="similarity">
    <text evidence="4">Belongs to the amidase family.</text>
</comment>
<dbReference type="InterPro" id="IPR023631">
    <property type="entry name" value="Amidase_dom"/>
</dbReference>
<dbReference type="Pfam" id="PF00390">
    <property type="entry name" value="malic"/>
    <property type="match status" value="1"/>
</dbReference>
<dbReference type="InterPro" id="IPR036928">
    <property type="entry name" value="AS_sf"/>
</dbReference>
<dbReference type="SUPFAM" id="SSF51735">
    <property type="entry name" value="NAD(P)-binding Rossmann-fold domains"/>
    <property type="match status" value="1"/>
</dbReference>
<comment type="cofactor">
    <cofactor evidence="1">
        <name>Mn(2+)</name>
        <dbReference type="ChEBI" id="CHEBI:29035"/>
    </cofactor>
</comment>
<sequence length="1174" mass="128602">MSSGYNLEDPHSPIVSGRSLAILCNVIEQVGELSGITQYLCKDAGLHVLRNTEYDEPPTTTPIWAPTQEMVAASVPDSTTSLSPAEYLAAIMEQADKEVDSPTLKTSRGHKFLSCRDYYIAYKSKKTTPTMIAEQLLGNIEESGKISPPLGALWSWRVDFILKQAKASTLRYSEGRPKSIVDGVPVVIKDEIDVEGLVTGVGTSFLNRNSPALEDAFLVKKLRQLGAIIIGKSTMHEIGLGVTNINPSTTTPRNPYNPEHSTGGSSGGSGAAVAAGLVPIAIGCDGGGSIRIPAAYCGIYGLKPTHGRISSRGEYPLAPTVAVSGPMCATMEDLNIVYAIVSGPEDRDTCSQIQPDAVLPIPAIPGQKGQLEGLRIGVPRKWFEDVLHKEISDACYKMLDILCKDQGAVLVDIQIPELFENAKAHNITIVAEMLGKRYRYKLSHQTRMELAVMDSLGMQDYVRAQQQRTRSIRHLQSTFGQKKFNEEHRMAYPTFGHRGACVDIIVTPSTANLPPKLSGGALSYGESNFVNNVKTMQYMMMANLTGIPGISAVAGYTKEEYVHSDGQKYQAGLPIGIQFMSQWWDEKTLLKIGSLCEEVLGEERQQPKDVVHAQIVNAHVQGTQTLKPASQSPPARASTCSILYPLPRLHTGGLVQTTTKRGMDVIHNPLLSKGTASSMDERERFGIRGLVPPRTQEMAKQLLRVKHNLDQCKTPLEKFVFMTALQSAKACQRFHSVYRRSRGMYFGTLDRGQMAAMVHNWPQEHYVAGGGIRPTSILPVVLDVGTNSEQLLNDPLYLCMGHRRQEGDDYYSFVDEWIHAVENQFPNALVQFEDIKAPYAYNLLNKYRDKICCFNDDIQSTSAVALAGVLAALKARGQPITNLHEERIICVGSGSTGVGVCEGIIDCMVEQGKVKSREEAYSRIWMLDHYVLLGNSHLGSAHGEKPIPIGTGDRANLEERQACYMNKNMKDRMALEEVVKAIKSTVILGLNGAPGVFTEGAIRAMAAGVECPVVFPLSNPTHQSECTAQQAFEWTDGRDIFASGSPLKDVEYKGKIRKVNQLNNSSSFPGLGMGITASRATRVTGKMFMETAITTANMAIEGQLKQGILFPGMSELRHVSKEVATRVCEVAFEQGLARAQFPQGSNLKDAVGRSMWEPEYVPIVRVDDHGYGHY</sequence>
<dbReference type="Pfam" id="PF01425">
    <property type="entry name" value="Amidase"/>
    <property type="match status" value="1"/>
</dbReference>
<dbReference type="Proteomes" id="UP000696485">
    <property type="component" value="Unassembled WGS sequence"/>
</dbReference>
<keyword evidence="6 7" id="KW-0560">Oxidoreductase</keyword>
<evidence type="ECO:0000256" key="8">
    <source>
        <dbReference type="SAM" id="MobiDB-lite"/>
    </source>
</evidence>
<dbReference type="InterPro" id="IPR036291">
    <property type="entry name" value="NAD(P)-bd_dom_sf"/>
</dbReference>
<reference evidence="11" key="1">
    <citation type="journal article" date="2020" name="Fungal Divers.">
        <title>Resolving the Mortierellaceae phylogeny through synthesis of multi-gene phylogenetics and phylogenomics.</title>
        <authorList>
            <person name="Vandepol N."/>
            <person name="Liber J."/>
            <person name="Desiro A."/>
            <person name="Na H."/>
            <person name="Kennedy M."/>
            <person name="Barry K."/>
            <person name="Grigoriev I.V."/>
            <person name="Miller A.N."/>
            <person name="O'Donnell K."/>
            <person name="Stajich J.E."/>
            <person name="Bonito G."/>
        </authorList>
    </citation>
    <scope>NUCLEOTIDE SEQUENCE</scope>
    <source>
        <strain evidence="11">NVP1</strain>
    </source>
</reference>
<evidence type="ECO:0000256" key="2">
    <source>
        <dbReference type="ARBA" id="ARBA00001946"/>
    </source>
</evidence>
<evidence type="ECO:0000256" key="1">
    <source>
        <dbReference type="ARBA" id="ARBA00001936"/>
    </source>
</evidence>
<dbReference type="GO" id="GO:0004471">
    <property type="term" value="F:malate dehydrogenase (decarboxylating) (NAD+) activity"/>
    <property type="evidence" value="ECO:0007669"/>
    <property type="project" value="TreeGrafter"/>
</dbReference>
<dbReference type="Gene3D" id="3.90.1300.10">
    <property type="entry name" value="Amidase signature (AS) domain"/>
    <property type="match status" value="1"/>
</dbReference>
<keyword evidence="12" id="KW-1185">Reference proteome</keyword>
<dbReference type="NCBIfam" id="NF010052">
    <property type="entry name" value="PRK13529.1"/>
    <property type="match status" value="1"/>
</dbReference>
<comment type="caution">
    <text evidence="11">The sequence shown here is derived from an EMBL/GenBank/DDBJ whole genome shotgun (WGS) entry which is preliminary data.</text>
</comment>
<comment type="similarity">
    <text evidence="3 7">Belongs to the malic enzymes family.</text>
</comment>
<dbReference type="GO" id="GO:0046872">
    <property type="term" value="F:metal ion binding"/>
    <property type="evidence" value="ECO:0007669"/>
    <property type="project" value="UniProtKB-KW"/>
</dbReference>
<dbReference type="SMART" id="SM00919">
    <property type="entry name" value="Malic_M"/>
    <property type="match status" value="1"/>
</dbReference>
<dbReference type="PRINTS" id="PR00072">
    <property type="entry name" value="MALOXRDTASE"/>
</dbReference>
<proteinExistence type="inferred from homology"/>
<evidence type="ECO:0000313" key="11">
    <source>
        <dbReference type="EMBL" id="KAF9332860.1"/>
    </source>
</evidence>
<dbReference type="InterPro" id="IPR012302">
    <property type="entry name" value="Malic_NAD-bd"/>
</dbReference>
<dbReference type="InterPro" id="IPR037062">
    <property type="entry name" value="Malic_N_dom_sf"/>
</dbReference>
<dbReference type="InterPro" id="IPR001891">
    <property type="entry name" value="Malic_OxRdtase"/>
</dbReference>
<dbReference type="Gene3D" id="3.40.50.720">
    <property type="entry name" value="NAD(P)-binding Rossmann-like Domain"/>
    <property type="match status" value="1"/>
</dbReference>
<comment type="cofactor">
    <cofactor evidence="2">
        <name>Mg(2+)</name>
        <dbReference type="ChEBI" id="CHEBI:18420"/>
    </cofactor>
</comment>
<evidence type="ECO:0000256" key="4">
    <source>
        <dbReference type="ARBA" id="ARBA00009199"/>
    </source>
</evidence>
<dbReference type="AlphaFoldDB" id="A0A9P5VN34"/>
<accession>A0A9P5VN34</accession>
<dbReference type="SUPFAM" id="SSF75304">
    <property type="entry name" value="Amidase signature (AS) enzymes"/>
    <property type="match status" value="1"/>
</dbReference>
<dbReference type="GO" id="GO:0005739">
    <property type="term" value="C:mitochondrion"/>
    <property type="evidence" value="ECO:0007669"/>
    <property type="project" value="TreeGrafter"/>
</dbReference>
<evidence type="ECO:0000256" key="7">
    <source>
        <dbReference type="RuleBase" id="RU003426"/>
    </source>
</evidence>
<dbReference type="PROSITE" id="PS00571">
    <property type="entry name" value="AMIDASES"/>
    <property type="match status" value="1"/>
</dbReference>
<gene>
    <name evidence="11" type="ORF">BG006_004251</name>
</gene>
<feature type="domain" description="Malic enzyme N-terminal" evidence="10">
    <location>
        <begin position="705"/>
        <end position="848"/>
    </location>
</feature>
<dbReference type="GO" id="GO:0051287">
    <property type="term" value="F:NAD binding"/>
    <property type="evidence" value="ECO:0007669"/>
    <property type="project" value="InterPro"/>
</dbReference>
<evidence type="ECO:0000259" key="9">
    <source>
        <dbReference type="SMART" id="SM00919"/>
    </source>
</evidence>
<dbReference type="GO" id="GO:0006108">
    <property type="term" value="P:malate metabolic process"/>
    <property type="evidence" value="ECO:0007669"/>
    <property type="project" value="TreeGrafter"/>
</dbReference>
<name>A0A9P5VN34_9FUNG</name>
<dbReference type="PANTHER" id="PTHR23406">
    <property type="entry name" value="MALIC ENZYME-RELATED"/>
    <property type="match status" value="1"/>
</dbReference>